<evidence type="ECO:0000256" key="1">
    <source>
        <dbReference type="ARBA" id="ARBA00022598"/>
    </source>
</evidence>
<dbReference type="Gene3D" id="3.30.470.20">
    <property type="entry name" value="ATP-grasp fold, B domain"/>
    <property type="match status" value="1"/>
</dbReference>
<gene>
    <name evidence="8" type="ORF">XM38_017320</name>
</gene>
<name>A0A1Z3HKG7_9CYAN</name>
<protein>
    <submittedName>
        <fullName evidence="8">Acetyltransferase Pat</fullName>
        <ecNumber evidence="8">2.3.1.-</ecNumber>
    </submittedName>
</protein>
<evidence type="ECO:0000259" key="7">
    <source>
        <dbReference type="PROSITE" id="PS51186"/>
    </source>
</evidence>
<evidence type="ECO:0000256" key="5">
    <source>
        <dbReference type="PROSITE-ProRule" id="PRU00409"/>
    </source>
</evidence>
<dbReference type="Pfam" id="PF13549">
    <property type="entry name" value="ATP-grasp_5"/>
    <property type="match status" value="1"/>
</dbReference>
<feature type="domain" description="ATP-grasp" evidence="6">
    <location>
        <begin position="23"/>
        <end position="59"/>
    </location>
</feature>
<dbReference type="GO" id="GO:0005524">
    <property type="term" value="F:ATP binding"/>
    <property type="evidence" value="ECO:0007669"/>
    <property type="project" value="UniProtKB-UniRule"/>
</dbReference>
<sequence>MVDEIIQAAQAHQRILLTEFESKQILSAYGIATVASRIALTAEEAVAWAEAIGYPVVVKLLSQTLTHKTDVGGVKLNLQDPAAVRQAFDAIATTVAEKAGAEHFQGVTVQPMINREDGYEVIVGSSLDVQFGPVILFGAGGQLVEIFKDSAVALPPLNTTLARRLMEQTKIYQALQGVRGRPPVDLAELEKLLVRFSQLILERPQIKEIDINPLLVDGVHSRYPLLALDARIALHPADVDLSTLPKPAIRPYPSQYVKPWTMRDGTPVTIRPIRPEDEPLMVQFHQTLSEQSVYFRYFHLLKLSQRIAHERLTRICFVDYDREMALVVDCKDPATQQHEVLAAGRLSRFHGHDEAEFAMLVSDPYQRQGLGTELLSQLIQIGRDEHLTRITAEILHENKPMQRVCEKVGFKLRRTPDVVKAELRLTE</sequence>
<dbReference type="PANTHER" id="PTHR43334">
    <property type="entry name" value="ACETATE--COA LIGASE [ADP-FORMING]"/>
    <property type="match status" value="1"/>
</dbReference>
<dbReference type="PROSITE" id="PS50975">
    <property type="entry name" value="ATP_GRASP"/>
    <property type="match status" value="1"/>
</dbReference>
<dbReference type="EC" id="2.3.1.-" evidence="8"/>
<keyword evidence="1" id="KW-0436">Ligase</keyword>
<dbReference type="KEGG" id="hhg:XM38_017320"/>
<keyword evidence="8" id="KW-0012">Acyltransferase</keyword>
<feature type="domain" description="N-acetyltransferase" evidence="7">
    <location>
        <begin position="268"/>
        <end position="426"/>
    </location>
</feature>
<dbReference type="InterPro" id="IPR013815">
    <property type="entry name" value="ATP_grasp_subdomain_1"/>
</dbReference>
<dbReference type="InterPro" id="IPR000182">
    <property type="entry name" value="GNAT_dom"/>
</dbReference>
<dbReference type="InterPro" id="IPR011761">
    <property type="entry name" value="ATP-grasp"/>
</dbReference>
<comment type="similarity">
    <text evidence="4">In the N-terminal section; belongs to the acetate CoA ligase alpha subunit family.</text>
</comment>
<accession>A0A1Z3HKG7</accession>
<evidence type="ECO:0000313" key="8">
    <source>
        <dbReference type="EMBL" id="ASC70785.1"/>
    </source>
</evidence>
<dbReference type="EMBL" id="CP021983">
    <property type="protein sequence ID" value="ASC70785.1"/>
    <property type="molecule type" value="Genomic_DNA"/>
</dbReference>
<dbReference type="GO" id="GO:0016874">
    <property type="term" value="F:ligase activity"/>
    <property type="evidence" value="ECO:0007669"/>
    <property type="project" value="UniProtKB-KW"/>
</dbReference>
<dbReference type="Gene3D" id="3.30.1490.20">
    <property type="entry name" value="ATP-grasp fold, A domain"/>
    <property type="match status" value="1"/>
</dbReference>
<evidence type="ECO:0000313" key="9">
    <source>
        <dbReference type="Proteomes" id="UP000191901"/>
    </source>
</evidence>
<dbReference type="PROSITE" id="PS51186">
    <property type="entry name" value="GNAT"/>
    <property type="match status" value="1"/>
</dbReference>
<dbReference type="AlphaFoldDB" id="A0A1Z3HKG7"/>
<dbReference type="PANTHER" id="PTHR43334:SF1">
    <property type="entry name" value="3-HYDROXYPROPIONATE--COA LIGASE [ADP-FORMING]"/>
    <property type="match status" value="1"/>
</dbReference>
<dbReference type="InterPro" id="IPR051538">
    <property type="entry name" value="Acyl-CoA_Synth/Transferase"/>
</dbReference>
<dbReference type="Pfam" id="PF13302">
    <property type="entry name" value="Acetyltransf_3"/>
    <property type="match status" value="1"/>
</dbReference>
<keyword evidence="2 5" id="KW-0547">Nucleotide-binding</keyword>
<evidence type="ECO:0000256" key="3">
    <source>
        <dbReference type="ARBA" id="ARBA00022840"/>
    </source>
</evidence>
<organism evidence="8 9">
    <name type="scientific">Halomicronema hongdechloris C2206</name>
    <dbReference type="NCBI Taxonomy" id="1641165"/>
    <lineage>
        <taxon>Bacteria</taxon>
        <taxon>Bacillati</taxon>
        <taxon>Cyanobacteriota</taxon>
        <taxon>Cyanophyceae</taxon>
        <taxon>Nodosilineales</taxon>
        <taxon>Nodosilineaceae</taxon>
        <taxon>Halomicronema</taxon>
    </lineage>
</organism>
<dbReference type="GO" id="GO:0016747">
    <property type="term" value="F:acyltransferase activity, transferring groups other than amino-acyl groups"/>
    <property type="evidence" value="ECO:0007669"/>
    <property type="project" value="InterPro"/>
</dbReference>
<keyword evidence="9" id="KW-1185">Reference proteome</keyword>
<reference evidence="8 9" key="1">
    <citation type="journal article" date="2016" name="Biochim. Biophys. Acta">
        <title>Characterization of red-shifted phycobilisomes isolated from the chlorophyll f-containing cyanobacterium Halomicronema hongdechloris.</title>
        <authorList>
            <person name="Li Y."/>
            <person name="Lin Y."/>
            <person name="Garvey C.J."/>
            <person name="Birch D."/>
            <person name="Corkery R.W."/>
            <person name="Loughlin P.C."/>
            <person name="Scheer H."/>
            <person name="Willows R.D."/>
            <person name="Chen M."/>
        </authorList>
    </citation>
    <scope>NUCLEOTIDE SEQUENCE [LARGE SCALE GENOMIC DNA]</scope>
    <source>
        <strain evidence="8 9">C2206</strain>
    </source>
</reference>
<dbReference type="GO" id="GO:0046872">
    <property type="term" value="F:metal ion binding"/>
    <property type="evidence" value="ECO:0007669"/>
    <property type="project" value="InterPro"/>
</dbReference>
<keyword evidence="3 5" id="KW-0067">ATP-binding</keyword>
<keyword evidence="8" id="KW-0808">Transferase</keyword>
<dbReference type="Gene3D" id="3.40.630.30">
    <property type="match status" value="1"/>
</dbReference>
<dbReference type="SUPFAM" id="SSF56059">
    <property type="entry name" value="Glutathione synthetase ATP-binding domain-like"/>
    <property type="match status" value="1"/>
</dbReference>
<dbReference type="Proteomes" id="UP000191901">
    <property type="component" value="Chromosome"/>
</dbReference>
<proteinExistence type="inferred from homology"/>
<evidence type="ECO:0000256" key="2">
    <source>
        <dbReference type="ARBA" id="ARBA00022741"/>
    </source>
</evidence>
<dbReference type="CDD" id="cd04301">
    <property type="entry name" value="NAT_SF"/>
    <property type="match status" value="1"/>
</dbReference>
<dbReference type="InterPro" id="IPR016181">
    <property type="entry name" value="Acyl_CoA_acyltransferase"/>
</dbReference>
<dbReference type="FunFam" id="3.30.1490.20:FF:000020">
    <property type="entry name" value="Protein lysine acetyltransferase"/>
    <property type="match status" value="1"/>
</dbReference>
<dbReference type="SUPFAM" id="SSF55729">
    <property type="entry name" value="Acyl-CoA N-acyltransferases (Nat)"/>
    <property type="match status" value="1"/>
</dbReference>
<evidence type="ECO:0000259" key="6">
    <source>
        <dbReference type="PROSITE" id="PS50975"/>
    </source>
</evidence>
<evidence type="ECO:0000256" key="4">
    <source>
        <dbReference type="ARBA" id="ARBA00060888"/>
    </source>
</evidence>